<feature type="compositionally biased region" description="Basic and acidic residues" evidence="1">
    <location>
        <begin position="66"/>
        <end position="79"/>
    </location>
</feature>
<sequence length="618" mass="63714">MQRCGFLRGFRAAALLAAPPAASCSANSFASTAGPHLLPCTGFASTAGPHLQLCTGASRIRTFSSRGDDGRNGDSRGDGLDSSSGNQVEPRVDPFRDCGLRHDSGGGSGGGRQQLLPQAAASAAPVAEQHRLQLSAAGDSASLQDIARIVKEAVRAEFASPGVKRIVKEAVRAEFASQDNTPIVKEVRAEIKSFSQRLESVCDGLSALMEYTAAKQLQQDLGDDVRVHPNVRLTGAKSTSDCLLREADAEVKETAASALVKRLQGLSGLRAVLRYFLTRACADLMGLRKRSASAAAAAATAAMAAAADASAANVAAAAADAATIAISTARDAATIQGHLVTLQALQDRLLVATAGTAVEAHLAAAAVTALGSAQGYIDTHRPRRPRAGHPPESSAASNSSTSSGGSGTGAGSRDDEHGDGQDSSSRSGDDDGGDGTQACTPYAAAMLLLDAMRHRKTDELLLLVTDGPFSMLVLSALQPATTLPLTAALNTSSGSGSGGSFKPATHLEVDALAVRLKDSTLQVIIQEAKMTSNLATARKQVARIGTLFAYAYNVAVAAGAFGEGEPPRLRLEAQIVFARLKALPPAQLEQMVELVPAEGERHMMRVRVTGLAGCAINP</sequence>
<feature type="compositionally biased region" description="Low complexity" evidence="1">
    <location>
        <begin position="113"/>
        <end position="123"/>
    </location>
</feature>
<dbReference type="EMBL" id="CM008973">
    <property type="protein sequence ID" value="PNW76253.1"/>
    <property type="molecule type" value="Genomic_DNA"/>
</dbReference>
<protein>
    <submittedName>
        <fullName evidence="3">Uncharacterized protein</fullName>
    </submittedName>
</protein>
<feature type="compositionally biased region" description="Low complexity" evidence="1">
    <location>
        <begin position="390"/>
        <end position="403"/>
    </location>
</feature>
<dbReference type="KEGG" id="cre:CHLRE_12g541950v5"/>
<dbReference type="Gramene" id="PNW76253">
    <property type="protein sequence ID" value="PNW76253"/>
    <property type="gene ID" value="CHLRE_12g541950v5"/>
</dbReference>
<dbReference type="RefSeq" id="XP_042919186.1">
    <property type="nucleotide sequence ID" value="XM_043068778.1"/>
</dbReference>
<reference evidence="3 4" key="1">
    <citation type="journal article" date="2007" name="Science">
        <title>The Chlamydomonas genome reveals the evolution of key animal and plant functions.</title>
        <authorList>
            <person name="Merchant S.S."/>
            <person name="Prochnik S.E."/>
            <person name="Vallon O."/>
            <person name="Harris E.H."/>
            <person name="Karpowicz S.J."/>
            <person name="Witman G.B."/>
            <person name="Terry A."/>
            <person name="Salamov A."/>
            <person name="Fritz-Laylin L.K."/>
            <person name="Marechal-Drouard L."/>
            <person name="Marshall W.F."/>
            <person name="Qu L.H."/>
            <person name="Nelson D.R."/>
            <person name="Sanderfoot A.A."/>
            <person name="Spalding M.H."/>
            <person name="Kapitonov V.V."/>
            <person name="Ren Q."/>
            <person name="Ferris P."/>
            <person name="Lindquist E."/>
            <person name="Shapiro H."/>
            <person name="Lucas S.M."/>
            <person name="Grimwood J."/>
            <person name="Schmutz J."/>
            <person name="Cardol P."/>
            <person name="Cerutti H."/>
            <person name="Chanfreau G."/>
            <person name="Chen C.L."/>
            <person name="Cognat V."/>
            <person name="Croft M.T."/>
            <person name="Dent R."/>
            <person name="Dutcher S."/>
            <person name="Fernandez E."/>
            <person name="Fukuzawa H."/>
            <person name="Gonzalez-Ballester D."/>
            <person name="Gonzalez-Halphen D."/>
            <person name="Hallmann A."/>
            <person name="Hanikenne M."/>
            <person name="Hippler M."/>
            <person name="Inwood W."/>
            <person name="Jabbari K."/>
            <person name="Kalanon M."/>
            <person name="Kuras R."/>
            <person name="Lefebvre P.A."/>
            <person name="Lemaire S.D."/>
            <person name="Lobanov A.V."/>
            <person name="Lohr M."/>
            <person name="Manuell A."/>
            <person name="Meier I."/>
            <person name="Mets L."/>
            <person name="Mittag M."/>
            <person name="Mittelmeier T."/>
            <person name="Moroney J.V."/>
            <person name="Moseley J."/>
            <person name="Napoli C."/>
            <person name="Nedelcu A.M."/>
            <person name="Niyogi K."/>
            <person name="Novoselov S.V."/>
            <person name="Paulsen I.T."/>
            <person name="Pazour G."/>
            <person name="Purton S."/>
            <person name="Ral J.P."/>
            <person name="Riano-Pachon D.M."/>
            <person name="Riekhof W."/>
            <person name="Rymarquis L."/>
            <person name="Schroda M."/>
            <person name="Stern D."/>
            <person name="Umen J."/>
            <person name="Willows R."/>
            <person name="Wilson N."/>
            <person name="Zimmer S.L."/>
            <person name="Allmer J."/>
            <person name="Balk J."/>
            <person name="Bisova K."/>
            <person name="Chen C.J."/>
            <person name="Elias M."/>
            <person name="Gendler K."/>
            <person name="Hauser C."/>
            <person name="Lamb M.R."/>
            <person name="Ledford H."/>
            <person name="Long J.C."/>
            <person name="Minagawa J."/>
            <person name="Page M.D."/>
            <person name="Pan J."/>
            <person name="Pootakham W."/>
            <person name="Roje S."/>
            <person name="Rose A."/>
            <person name="Stahlberg E."/>
            <person name="Terauchi A.M."/>
            <person name="Yang P."/>
            <person name="Ball S."/>
            <person name="Bowler C."/>
            <person name="Dieckmann C.L."/>
            <person name="Gladyshev V.N."/>
            <person name="Green P."/>
            <person name="Jorgensen R."/>
            <person name="Mayfield S."/>
            <person name="Mueller-Roeber B."/>
            <person name="Rajamani S."/>
            <person name="Sayre R.T."/>
            <person name="Brokstein P."/>
            <person name="Dubchak I."/>
            <person name="Goodstein D."/>
            <person name="Hornick L."/>
            <person name="Huang Y.W."/>
            <person name="Jhaveri J."/>
            <person name="Luo Y."/>
            <person name="Martinez D."/>
            <person name="Ngau W.C."/>
            <person name="Otillar B."/>
            <person name="Poliakov A."/>
            <person name="Porter A."/>
            <person name="Szajkowski L."/>
            <person name="Werner G."/>
            <person name="Zhou K."/>
            <person name="Grigoriev I.V."/>
            <person name="Rokhsar D.S."/>
            <person name="Grossman A.R."/>
        </authorList>
    </citation>
    <scope>NUCLEOTIDE SEQUENCE [LARGE SCALE GENOMIC DNA]</scope>
    <source>
        <strain evidence="4">CC-503</strain>
    </source>
</reference>
<dbReference type="OrthoDB" id="557556at2759"/>
<gene>
    <name evidence="3" type="ORF">CHLRE_12g541950v5</name>
</gene>
<feature type="chain" id="PRO_5014393550" evidence="2">
    <location>
        <begin position="25"/>
        <end position="618"/>
    </location>
</feature>
<proteinExistence type="predicted"/>
<keyword evidence="2" id="KW-0732">Signal</keyword>
<organism evidence="3 4">
    <name type="scientific">Chlamydomonas reinhardtii</name>
    <name type="common">Chlamydomonas smithii</name>
    <dbReference type="NCBI Taxonomy" id="3055"/>
    <lineage>
        <taxon>Eukaryota</taxon>
        <taxon>Viridiplantae</taxon>
        <taxon>Chlorophyta</taxon>
        <taxon>core chlorophytes</taxon>
        <taxon>Chlorophyceae</taxon>
        <taxon>CS clade</taxon>
        <taxon>Chlamydomonadales</taxon>
        <taxon>Chlamydomonadaceae</taxon>
        <taxon>Chlamydomonas</taxon>
    </lineage>
</organism>
<dbReference type="ExpressionAtlas" id="A0A2K3D6U2">
    <property type="expression patterns" value="baseline and differential"/>
</dbReference>
<feature type="compositionally biased region" description="Basic and acidic residues" evidence="1">
    <location>
        <begin position="90"/>
        <end position="104"/>
    </location>
</feature>
<dbReference type="AlphaFoldDB" id="A0A2K3D6U2"/>
<evidence type="ECO:0000313" key="4">
    <source>
        <dbReference type="Proteomes" id="UP000006906"/>
    </source>
</evidence>
<feature type="region of interest" description="Disordered" evidence="1">
    <location>
        <begin position="62"/>
        <end position="123"/>
    </location>
</feature>
<name>A0A2K3D6U2_CHLRE</name>
<dbReference type="InParanoid" id="A0A2K3D6U2"/>
<evidence type="ECO:0000256" key="2">
    <source>
        <dbReference type="SAM" id="SignalP"/>
    </source>
</evidence>
<dbReference type="Proteomes" id="UP000006906">
    <property type="component" value="Chromosome 12"/>
</dbReference>
<evidence type="ECO:0000313" key="3">
    <source>
        <dbReference type="EMBL" id="PNW76253.1"/>
    </source>
</evidence>
<keyword evidence="4" id="KW-1185">Reference proteome</keyword>
<feature type="signal peptide" evidence="2">
    <location>
        <begin position="1"/>
        <end position="24"/>
    </location>
</feature>
<dbReference type="GeneID" id="5719513"/>
<evidence type="ECO:0000256" key="1">
    <source>
        <dbReference type="SAM" id="MobiDB-lite"/>
    </source>
</evidence>
<accession>A0A2K3D6U2</accession>
<feature type="region of interest" description="Disordered" evidence="1">
    <location>
        <begin position="378"/>
        <end position="437"/>
    </location>
</feature>